<accession>A0A239LVS4</accession>
<reference evidence="1 2" key="1">
    <citation type="submission" date="2017-06" db="EMBL/GenBank/DDBJ databases">
        <authorList>
            <person name="Kim H.J."/>
            <person name="Triplett B.A."/>
        </authorList>
    </citation>
    <scope>NUCLEOTIDE SEQUENCE [LARGE SCALE GENOMIC DNA]</scope>
    <source>
        <strain evidence="1 2">U15</strain>
    </source>
</reference>
<dbReference type="AlphaFoldDB" id="A0A239LVS4"/>
<protein>
    <submittedName>
        <fullName evidence="1">Phage stabilisation protein</fullName>
    </submittedName>
</protein>
<dbReference type="RefSeq" id="WP_089401637.1">
    <property type="nucleotide sequence ID" value="NZ_FZOT01000026.1"/>
</dbReference>
<dbReference type="OrthoDB" id="7842371at2"/>
<gene>
    <name evidence="1" type="ORF">SAMN06265795_12651</name>
</gene>
<dbReference type="EMBL" id="FZOT01000026">
    <property type="protein sequence ID" value="SNT33809.1"/>
    <property type="molecule type" value="Genomic_DNA"/>
</dbReference>
<dbReference type="Pfam" id="PF11134">
    <property type="entry name" value="Phage_stabilise"/>
    <property type="match status" value="1"/>
</dbReference>
<evidence type="ECO:0000313" key="2">
    <source>
        <dbReference type="Proteomes" id="UP000198284"/>
    </source>
</evidence>
<dbReference type="InterPro" id="IPR021098">
    <property type="entry name" value="Phage_P22_Gp10"/>
</dbReference>
<keyword evidence="2" id="KW-1185">Reference proteome</keyword>
<evidence type="ECO:0000313" key="1">
    <source>
        <dbReference type="EMBL" id="SNT33809.1"/>
    </source>
</evidence>
<proteinExistence type="predicted"/>
<sequence>MPVYPLFGLNQGGKSTTVSAERHLNLYAEIVPEGDKSRLVFYGTPGLSLFTSFGDTTVRGALAVGNLLYMVHRGTLYEVNNAGVKTARGTLNTTSGRVDLAYNGTQIGIVDGVNMYLYTVSSNAFAVVASGLFANPISITFQDGYFIACFANSGRFQKSKAYDGATWDALDFATAESNPDNLVRVLADHGELVLAGELTIEFWGNSGGQDFAYSNIRGATLEFGLAAPWSLVKFNDSLAGLFKNRMGQVQIMMMAGHALQKISTPEVDYLINSYATVADATAFAYMLGGHPMLQVNFPSAGKSWLFDASTSLWTPLESGLSGGRHLAEIHVDFLNKPRVTDYANGNVYNLDPAVYTDNGAPIARELVGRHLNQSYSLLTVHRLQVDFETGVGQVDGSDPQALLQISRDNGHTWGNELWTSIGVIGSYLTRAVWRRLGAARDFLFKIRVTDPVKVVITGASIEVEQGR</sequence>
<dbReference type="Proteomes" id="UP000198284">
    <property type="component" value="Unassembled WGS sequence"/>
</dbReference>
<name>A0A239LVS4_9BURK</name>
<organism evidence="1 2">
    <name type="scientific">Noviherbaspirillum humi</name>
    <dbReference type="NCBI Taxonomy" id="1688639"/>
    <lineage>
        <taxon>Bacteria</taxon>
        <taxon>Pseudomonadati</taxon>
        <taxon>Pseudomonadota</taxon>
        <taxon>Betaproteobacteria</taxon>
        <taxon>Burkholderiales</taxon>
        <taxon>Oxalobacteraceae</taxon>
        <taxon>Noviherbaspirillum</taxon>
    </lineage>
</organism>